<accession>A0A934MPH2</accession>
<sequence length="221" mass="25015">MKNDAYNWLQTINRIVDSPAQQMIEKMKMIESRLTLSDRVRDILLPSDSALRAAQDATRYMESSAANQIKSIVEQVSVINDPFSHSYDKFYTKIRNLQEAILDTLPLDIQDEESQKTTPDGTGIGAQRLNIQQILNFVINVLIPLALTIYTGNQSTEQLERHHIEQMEQNERHHKEALQQNSENALRLEAAIQEMLNAIASFAPEQLDAPEANQSTPADGE</sequence>
<evidence type="ECO:0000313" key="2">
    <source>
        <dbReference type="EMBL" id="MBJ6360878.1"/>
    </source>
</evidence>
<feature type="coiled-coil region" evidence="1">
    <location>
        <begin position="164"/>
        <end position="198"/>
    </location>
</feature>
<dbReference type="RefSeq" id="WP_199018434.1">
    <property type="nucleotide sequence ID" value="NZ_JAELUP010000014.1"/>
</dbReference>
<protein>
    <submittedName>
        <fullName evidence="2">Uncharacterized protein</fullName>
    </submittedName>
</protein>
<evidence type="ECO:0000313" key="3">
    <source>
        <dbReference type="Proteomes" id="UP000640274"/>
    </source>
</evidence>
<proteinExistence type="predicted"/>
<keyword evidence="3" id="KW-1185">Reference proteome</keyword>
<evidence type="ECO:0000256" key="1">
    <source>
        <dbReference type="SAM" id="Coils"/>
    </source>
</evidence>
<dbReference type="EMBL" id="JAELUP010000014">
    <property type="protein sequence ID" value="MBJ6360878.1"/>
    <property type="molecule type" value="Genomic_DNA"/>
</dbReference>
<gene>
    <name evidence="2" type="ORF">JFN88_06045</name>
</gene>
<keyword evidence="1" id="KW-0175">Coiled coil</keyword>
<name>A0A934MPH2_9BACL</name>
<organism evidence="2 3">
    <name type="scientific">Paenibacillus roseus</name>
    <dbReference type="NCBI Taxonomy" id="2798579"/>
    <lineage>
        <taxon>Bacteria</taxon>
        <taxon>Bacillati</taxon>
        <taxon>Bacillota</taxon>
        <taxon>Bacilli</taxon>
        <taxon>Bacillales</taxon>
        <taxon>Paenibacillaceae</taxon>
        <taxon>Paenibacillus</taxon>
    </lineage>
</organism>
<dbReference type="Proteomes" id="UP000640274">
    <property type="component" value="Unassembled WGS sequence"/>
</dbReference>
<dbReference type="AlphaFoldDB" id="A0A934MPH2"/>
<reference evidence="2" key="1">
    <citation type="submission" date="2020-12" db="EMBL/GenBank/DDBJ databases">
        <authorList>
            <person name="Huq M.A."/>
        </authorList>
    </citation>
    <scope>NUCLEOTIDE SEQUENCE</scope>
    <source>
        <strain evidence="2">MAHUQ-46</strain>
    </source>
</reference>
<comment type="caution">
    <text evidence="2">The sequence shown here is derived from an EMBL/GenBank/DDBJ whole genome shotgun (WGS) entry which is preliminary data.</text>
</comment>